<reference evidence="8 9" key="1">
    <citation type="submission" date="2022-02" db="EMBL/GenBank/DDBJ databases">
        <title>Uncovering new skin microbiome diversity through culturing and metagenomics.</title>
        <authorList>
            <person name="Conlan S."/>
            <person name="Deming C."/>
            <person name="Nisc Comparative Sequencing Program N."/>
            <person name="Segre J.A."/>
        </authorList>
    </citation>
    <scope>NUCLEOTIDE SEQUENCE [LARGE SCALE GENOMIC DNA]</scope>
    <source>
        <strain evidence="8 9">ACRQZ</strain>
    </source>
</reference>
<feature type="compositionally biased region" description="Basic and acidic residues" evidence="6">
    <location>
        <begin position="1"/>
        <end position="12"/>
    </location>
</feature>
<keyword evidence="3 7" id="KW-0812">Transmembrane</keyword>
<evidence type="ECO:0000256" key="3">
    <source>
        <dbReference type="ARBA" id="ARBA00022692"/>
    </source>
</evidence>
<comment type="caution">
    <text evidence="8">The sequence shown here is derived from an EMBL/GenBank/DDBJ whole genome shotgun (WGS) entry which is preliminary data.</text>
</comment>
<evidence type="ECO:0000313" key="8">
    <source>
        <dbReference type="EMBL" id="MCG7323679.1"/>
    </source>
</evidence>
<sequence>MTPGGDQRRAAEASDTAPAAEDADQLPGASATPATRDTTPDPHATSDEPGATRARGDQRRSWWRTALQAVLGTALAVALLVWGLPYFAETSWSALLAHLDALSWGNTIGLFVLMVVALWCYTFTLTGSLAGLTHPQALMVNVAGSAAGNLLPGGGAMGAAATYGMYRSWGFTPRDISTSLIVSGVWNVLGRMALPVLGISVLLIAGEPMPPGVARGGAVGALLGLGLLGWFVAVIASERVATTTGHVLDRLIGPLVRRLRRRSDGHGVDGLVADLRSRIGHVVESGWLPMTFGLVGFFGFQYLLFVLCLRATGVELSLAHFFAAFAVGRLLTAVGVTPGGVGVTEAGTAIALVGFGAAHAPAAAGIVLFTIYTHLLELPLGALGGLIWWLTKGRYADR</sequence>
<dbReference type="EMBL" id="JAKRCV010000095">
    <property type="protein sequence ID" value="MCG7323679.1"/>
    <property type="molecule type" value="Genomic_DNA"/>
</dbReference>
<comment type="subcellular location">
    <subcellularLocation>
        <location evidence="1">Cell membrane</location>
        <topology evidence="1">Multi-pass membrane protein</topology>
    </subcellularLocation>
</comment>
<evidence type="ECO:0000256" key="1">
    <source>
        <dbReference type="ARBA" id="ARBA00004651"/>
    </source>
</evidence>
<evidence type="ECO:0000256" key="2">
    <source>
        <dbReference type="ARBA" id="ARBA00022475"/>
    </source>
</evidence>
<evidence type="ECO:0000313" key="9">
    <source>
        <dbReference type="Proteomes" id="UP001521931"/>
    </source>
</evidence>
<evidence type="ECO:0000256" key="5">
    <source>
        <dbReference type="ARBA" id="ARBA00023136"/>
    </source>
</evidence>
<protein>
    <submittedName>
        <fullName evidence="8">Lysylphosphatidylglycerol synthase domain-containing protein</fullName>
    </submittedName>
</protein>
<evidence type="ECO:0000256" key="6">
    <source>
        <dbReference type="SAM" id="MobiDB-lite"/>
    </source>
</evidence>
<gene>
    <name evidence="8" type="ORF">MHL29_17540</name>
</gene>
<dbReference type="PANTHER" id="PTHR39087">
    <property type="entry name" value="UPF0104 MEMBRANE PROTEIN MJ1595"/>
    <property type="match status" value="1"/>
</dbReference>
<evidence type="ECO:0000256" key="7">
    <source>
        <dbReference type="SAM" id="Phobius"/>
    </source>
</evidence>
<keyword evidence="5 7" id="KW-0472">Membrane</keyword>
<dbReference type="Pfam" id="PF03706">
    <property type="entry name" value="LPG_synthase_TM"/>
    <property type="match status" value="1"/>
</dbReference>
<keyword evidence="4 7" id="KW-1133">Transmembrane helix</keyword>
<feature type="transmembrane region" description="Helical" evidence="7">
    <location>
        <begin position="142"/>
        <end position="166"/>
    </location>
</feature>
<evidence type="ECO:0000256" key="4">
    <source>
        <dbReference type="ARBA" id="ARBA00022989"/>
    </source>
</evidence>
<organism evidence="8 9">
    <name type="scientific">Arsenicicoccus bolidensis</name>
    <dbReference type="NCBI Taxonomy" id="229480"/>
    <lineage>
        <taxon>Bacteria</taxon>
        <taxon>Bacillati</taxon>
        <taxon>Actinomycetota</taxon>
        <taxon>Actinomycetes</taxon>
        <taxon>Micrococcales</taxon>
        <taxon>Intrasporangiaceae</taxon>
        <taxon>Arsenicicoccus</taxon>
    </lineage>
</organism>
<proteinExistence type="predicted"/>
<feature type="transmembrane region" description="Helical" evidence="7">
    <location>
        <begin position="287"/>
        <end position="309"/>
    </location>
</feature>
<feature type="non-terminal residue" evidence="8">
    <location>
        <position position="398"/>
    </location>
</feature>
<accession>A0ABS9Q798</accession>
<feature type="transmembrane region" description="Helical" evidence="7">
    <location>
        <begin position="65"/>
        <end position="88"/>
    </location>
</feature>
<feature type="transmembrane region" description="Helical" evidence="7">
    <location>
        <begin position="186"/>
        <end position="205"/>
    </location>
</feature>
<dbReference type="RefSeq" id="WP_239266520.1">
    <property type="nucleotide sequence ID" value="NZ_JAKRCV010000095.1"/>
</dbReference>
<feature type="transmembrane region" description="Helical" evidence="7">
    <location>
        <begin position="108"/>
        <end position="130"/>
    </location>
</feature>
<keyword evidence="9" id="KW-1185">Reference proteome</keyword>
<feature type="region of interest" description="Disordered" evidence="6">
    <location>
        <begin position="1"/>
        <end position="58"/>
    </location>
</feature>
<name>A0ABS9Q798_9MICO</name>
<feature type="transmembrane region" description="Helical" evidence="7">
    <location>
        <begin position="363"/>
        <end position="390"/>
    </location>
</feature>
<dbReference type="PANTHER" id="PTHR39087:SF2">
    <property type="entry name" value="UPF0104 MEMBRANE PROTEIN MJ1595"/>
    <property type="match status" value="1"/>
</dbReference>
<dbReference type="InterPro" id="IPR022791">
    <property type="entry name" value="L-PG_synthase/AglD"/>
</dbReference>
<keyword evidence="2" id="KW-1003">Cell membrane</keyword>
<dbReference type="Proteomes" id="UP001521931">
    <property type="component" value="Unassembled WGS sequence"/>
</dbReference>
<feature type="transmembrane region" description="Helical" evidence="7">
    <location>
        <begin position="321"/>
        <end position="343"/>
    </location>
</feature>
<feature type="transmembrane region" description="Helical" evidence="7">
    <location>
        <begin position="217"/>
        <end position="236"/>
    </location>
</feature>